<protein>
    <recommendedName>
        <fullName evidence="2">DUF3431 domain-containing protein</fullName>
    </recommendedName>
</protein>
<dbReference type="PANTHER" id="PTHR37490:SF1">
    <property type="entry name" value="GLYCOSYLTRANSFERASE 2-LIKE DOMAIN-CONTAINING PROTEIN"/>
    <property type="match status" value="1"/>
</dbReference>
<dbReference type="Pfam" id="PF11913">
    <property type="entry name" value="DUF3431"/>
    <property type="match status" value="1"/>
</dbReference>
<evidence type="ECO:0000313" key="1">
    <source>
        <dbReference type="EMBL" id="QHT87226.1"/>
    </source>
</evidence>
<dbReference type="EMBL" id="MN740085">
    <property type="protein sequence ID" value="QHT87226.1"/>
    <property type="molecule type" value="Genomic_DNA"/>
</dbReference>
<proteinExistence type="predicted"/>
<reference evidence="1" key="1">
    <citation type="journal article" date="2020" name="Nature">
        <title>Giant virus diversity and host interactions through global metagenomics.</title>
        <authorList>
            <person name="Schulz F."/>
            <person name="Roux S."/>
            <person name="Paez-Espino D."/>
            <person name="Jungbluth S."/>
            <person name="Walsh D.A."/>
            <person name="Denef V.J."/>
            <person name="McMahon K.D."/>
            <person name="Konstantinidis K.T."/>
            <person name="Eloe-Fadrosh E.A."/>
            <person name="Kyrpides N.C."/>
            <person name="Woyke T."/>
        </authorList>
    </citation>
    <scope>NUCLEOTIDE SEQUENCE</scope>
    <source>
        <strain evidence="1">GVMAG-M-3300023184-190</strain>
    </source>
</reference>
<accession>A0A6C0I4D7</accession>
<name>A0A6C0I4D7_9ZZZZ</name>
<sequence length="189" mass="22169">MKFVIVLARYNEDIKWSKQFPNVIVYNKGYKLTDKVNEVLLSNVGREGHTYYKYIYDNYENLADYTIFLQGTPFDHSPNIISNLNKIINHIDELDFDFAFLSEQVYCSNLNGCCHHPNLPLIDTYEKIFGKRIENLDFTFGAGAQFIVSKTNILKKPKEFYLKIVELLQHSINPTEGYVIERFHKLILE</sequence>
<dbReference type="InterPro" id="IPR021838">
    <property type="entry name" value="DUF3431"/>
</dbReference>
<dbReference type="AlphaFoldDB" id="A0A6C0I4D7"/>
<dbReference type="PANTHER" id="PTHR37490">
    <property type="entry name" value="EXPRESSED PROTEIN"/>
    <property type="match status" value="1"/>
</dbReference>
<evidence type="ECO:0008006" key="2">
    <source>
        <dbReference type="Google" id="ProtNLM"/>
    </source>
</evidence>
<organism evidence="1">
    <name type="scientific">viral metagenome</name>
    <dbReference type="NCBI Taxonomy" id="1070528"/>
    <lineage>
        <taxon>unclassified sequences</taxon>
        <taxon>metagenomes</taxon>
        <taxon>organismal metagenomes</taxon>
    </lineage>
</organism>